<name>A0A7C3PFR1_9CYAN</name>
<evidence type="ECO:0000256" key="5">
    <source>
        <dbReference type="ARBA" id="ARBA00007837"/>
    </source>
</evidence>
<gene>
    <name evidence="19" type="primary">ptsP</name>
    <name evidence="19" type="ORF">ENR64_13460</name>
</gene>
<dbReference type="SUPFAM" id="SSF51621">
    <property type="entry name" value="Phosphoenolpyruvate/pyruvate domain"/>
    <property type="match status" value="1"/>
</dbReference>
<dbReference type="InterPro" id="IPR040442">
    <property type="entry name" value="Pyrv_kinase-like_dom_sf"/>
</dbReference>
<dbReference type="InterPro" id="IPR050499">
    <property type="entry name" value="PEP-utilizing_PTS_enzyme"/>
</dbReference>
<dbReference type="InterPro" id="IPR023151">
    <property type="entry name" value="PEP_util_CS"/>
</dbReference>
<keyword evidence="8" id="KW-0813">Transport</keyword>
<evidence type="ECO:0000256" key="7">
    <source>
        <dbReference type="ARBA" id="ARBA00020422"/>
    </source>
</evidence>
<dbReference type="Pfam" id="PF02896">
    <property type="entry name" value="PEP-utilizers_C"/>
    <property type="match status" value="1"/>
</dbReference>
<dbReference type="NCBIfam" id="TIGR00830">
    <property type="entry name" value="PTBA"/>
    <property type="match status" value="1"/>
</dbReference>
<dbReference type="Gene3D" id="3.20.20.60">
    <property type="entry name" value="Phosphoenolpyruvate-binding domains"/>
    <property type="match status" value="1"/>
</dbReference>
<dbReference type="InterPro" id="IPR008731">
    <property type="entry name" value="PTS_EIN"/>
</dbReference>
<evidence type="ECO:0000256" key="12">
    <source>
        <dbReference type="ARBA" id="ARBA00022683"/>
    </source>
</evidence>
<dbReference type="PROSITE" id="PS00371">
    <property type="entry name" value="PTS_EIIA_TYPE_1_HIS"/>
    <property type="match status" value="1"/>
</dbReference>
<protein>
    <recommendedName>
        <fullName evidence="7">Phosphocarrier protein HPr</fullName>
        <ecNumber evidence="6">2.7.3.9</ecNumber>
    </recommendedName>
</protein>
<keyword evidence="15" id="KW-0460">Magnesium</keyword>
<dbReference type="InterPro" id="IPR000032">
    <property type="entry name" value="HPr-like"/>
</dbReference>
<evidence type="ECO:0000313" key="19">
    <source>
        <dbReference type="EMBL" id="HFM98735.1"/>
    </source>
</evidence>
<evidence type="ECO:0000256" key="3">
    <source>
        <dbReference type="ARBA" id="ARBA00003681"/>
    </source>
</evidence>
<dbReference type="NCBIfam" id="TIGR01003">
    <property type="entry name" value="PTS_HPr_family"/>
    <property type="match status" value="1"/>
</dbReference>
<accession>A0A7C3PFR1</accession>
<dbReference type="Pfam" id="PF00391">
    <property type="entry name" value="PEP-utilizers"/>
    <property type="match status" value="1"/>
</dbReference>
<dbReference type="InterPro" id="IPR000121">
    <property type="entry name" value="PEP_util_C"/>
</dbReference>
<evidence type="ECO:0000256" key="9">
    <source>
        <dbReference type="ARBA" id="ARBA00022490"/>
    </source>
</evidence>
<keyword evidence="14" id="KW-0418">Kinase</keyword>
<evidence type="ECO:0000256" key="14">
    <source>
        <dbReference type="ARBA" id="ARBA00022777"/>
    </source>
</evidence>
<dbReference type="CDD" id="cd00367">
    <property type="entry name" value="PTS-HPr_like"/>
    <property type="match status" value="1"/>
</dbReference>
<evidence type="ECO:0000256" key="8">
    <source>
        <dbReference type="ARBA" id="ARBA00022448"/>
    </source>
</evidence>
<dbReference type="AlphaFoldDB" id="A0A7C3PFR1"/>
<comment type="similarity">
    <text evidence="5">Belongs to the PEP-utilizing enzyme family.</text>
</comment>
<dbReference type="GO" id="GO:0016301">
    <property type="term" value="F:kinase activity"/>
    <property type="evidence" value="ECO:0007669"/>
    <property type="project" value="UniProtKB-KW"/>
</dbReference>
<evidence type="ECO:0000256" key="1">
    <source>
        <dbReference type="ARBA" id="ARBA00000683"/>
    </source>
</evidence>
<dbReference type="GO" id="GO:0005737">
    <property type="term" value="C:cytoplasm"/>
    <property type="evidence" value="ECO:0007669"/>
    <property type="project" value="UniProtKB-SubCell"/>
</dbReference>
<dbReference type="Gene3D" id="2.70.70.10">
    <property type="entry name" value="Glucose Permease (Domain IIA)"/>
    <property type="match status" value="1"/>
</dbReference>
<dbReference type="InterPro" id="IPR001127">
    <property type="entry name" value="PTS_EIIA_1_perm"/>
</dbReference>
<dbReference type="PROSITE" id="PS51350">
    <property type="entry name" value="PTS_HPR_DOM"/>
    <property type="match status" value="1"/>
</dbReference>
<dbReference type="Gene3D" id="1.10.274.10">
    <property type="entry name" value="PtsI, HPr-binding domain"/>
    <property type="match status" value="1"/>
</dbReference>
<dbReference type="InterPro" id="IPR015813">
    <property type="entry name" value="Pyrv/PenolPyrv_kinase-like_dom"/>
</dbReference>
<dbReference type="InterPro" id="IPR036618">
    <property type="entry name" value="PtsI_HPr-bd_sf"/>
</dbReference>
<dbReference type="InterPro" id="IPR011055">
    <property type="entry name" value="Dup_hybrid_motif"/>
</dbReference>
<comment type="caution">
    <text evidence="19">The sequence shown here is derived from an EMBL/GenBank/DDBJ whole genome shotgun (WGS) entry which is preliminary data.</text>
</comment>
<dbReference type="Pfam" id="PF05524">
    <property type="entry name" value="PEP-utilisers_N"/>
    <property type="match status" value="1"/>
</dbReference>
<dbReference type="InterPro" id="IPR008279">
    <property type="entry name" value="PEP-util_enz_mobile_dom"/>
</dbReference>
<dbReference type="Gene3D" id="3.30.1340.10">
    <property type="entry name" value="HPr-like"/>
    <property type="match status" value="1"/>
</dbReference>
<keyword evidence="19" id="KW-0670">Pyruvate</keyword>
<evidence type="ECO:0000259" key="17">
    <source>
        <dbReference type="PROSITE" id="PS51093"/>
    </source>
</evidence>
<keyword evidence="13" id="KW-0479">Metal-binding</keyword>
<dbReference type="PROSITE" id="PS51093">
    <property type="entry name" value="PTS_EIIA_TYPE_1"/>
    <property type="match status" value="1"/>
</dbReference>
<dbReference type="PRINTS" id="PR00107">
    <property type="entry name" value="PHOSPHOCPHPR"/>
</dbReference>
<organism evidence="19">
    <name type="scientific">Oscillatoriales cyanobacterium SpSt-418</name>
    <dbReference type="NCBI Taxonomy" id="2282169"/>
    <lineage>
        <taxon>Bacteria</taxon>
        <taxon>Bacillati</taxon>
        <taxon>Cyanobacteriota</taxon>
        <taxon>Cyanophyceae</taxon>
        <taxon>Oscillatoriophycideae</taxon>
        <taxon>Oscillatoriales</taxon>
    </lineage>
</organism>
<comment type="cofactor">
    <cofactor evidence="2">
        <name>Mg(2+)</name>
        <dbReference type="ChEBI" id="CHEBI:18420"/>
    </cofactor>
</comment>
<feature type="domain" description="PTS EIIA type-1" evidence="17">
    <location>
        <begin position="33"/>
        <end position="137"/>
    </location>
</feature>
<dbReference type="PROSITE" id="PS00369">
    <property type="entry name" value="PTS_HPR_HIS"/>
    <property type="match status" value="1"/>
</dbReference>
<evidence type="ECO:0000256" key="2">
    <source>
        <dbReference type="ARBA" id="ARBA00001946"/>
    </source>
</evidence>
<dbReference type="Pfam" id="PF00381">
    <property type="entry name" value="PTS-HPr"/>
    <property type="match status" value="1"/>
</dbReference>
<dbReference type="GO" id="GO:0008965">
    <property type="term" value="F:phosphoenolpyruvate-protein phosphotransferase activity"/>
    <property type="evidence" value="ECO:0007669"/>
    <property type="project" value="UniProtKB-EC"/>
</dbReference>
<comment type="subcellular location">
    <subcellularLocation>
        <location evidence="4">Cytoplasm</location>
    </subcellularLocation>
</comment>
<dbReference type="PANTHER" id="PTHR46244">
    <property type="entry name" value="PHOSPHOENOLPYRUVATE-PROTEIN PHOSPHOTRANSFERASE"/>
    <property type="match status" value="1"/>
</dbReference>
<dbReference type="PRINTS" id="PR01736">
    <property type="entry name" value="PHPHTRNFRASE"/>
</dbReference>
<evidence type="ECO:0000256" key="16">
    <source>
        <dbReference type="SAM" id="MobiDB-lite"/>
    </source>
</evidence>
<comment type="function">
    <text evidence="3">General (non sugar-specific) component of the phosphoenolpyruvate-dependent sugar phosphotransferase system (sugar PTS). This major carbohydrate active-transport system catalyzes the phosphorylation of incoming sugar substrates concomitantly with their translocation across the cell membrane. The phosphoryl group from phosphoenolpyruvate (PEP) is transferred to the phosphoryl carrier protein HPr by enzyme I. Phospho-HPr then transfers it to the PTS EIIA domain.</text>
</comment>
<evidence type="ECO:0000256" key="13">
    <source>
        <dbReference type="ARBA" id="ARBA00022723"/>
    </source>
</evidence>
<evidence type="ECO:0000256" key="4">
    <source>
        <dbReference type="ARBA" id="ARBA00004496"/>
    </source>
</evidence>
<evidence type="ECO:0000256" key="11">
    <source>
        <dbReference type="ARBA" id="ARBA00022679"/>
    </source>
</evidence>
<dbReference type="SUPFAM" id="SSF52009">
    <property type="entry name" value="Phosphohistidine domain"/>
    <property type="match status" value="1"/>
</dbReference>
<evidence type="ECO:0000256" key="15">
    <source>
        <dbReference type="ARBA" id="ARBA00022842"/>
    </source>
</evidence>
<dbReference type="NCBIfam" id="TIGR01417">
    <property type="entry name" value="PTS_I_fam"/>
    <property type="match status" value="1"/>
</dbReference>
<comment type="catalytic activity">
    <reaction evidence="1">
        <text>L-histidyl-[protein] + phosphoenolpyruvate = N(pros)-phospho-L-histidyl-[protein] + pyruvate</text>
        <dbReference type="Rhea" id="RHEA:23880"/>
        <dbReference type="Rhea" id="RHEA-COMP:9745"/>
        <dbReference type="Rhea" id="RHEA-COMP:9746"/>
        <dbReference type="ChEBI" id="CHEBI:15361"/>
        <dbReference type="ChEBI" id="CHEBI:29979"/>
        <dbReference type="ChEBI" id="CHEBI:58702"/>
        <dbReference type="ChEBI" id="CHEBI:64837"/>
        <dbReference type="EC" id="2.7.3.9"/>
    </reaction>
</comment>
<keyword evidence="11 19" id="KW-0808">Transferase</keyword>
<dbReference type="InterPro" id="IPR001020">
    <property type="entry name" value="PTS_HPr_His_P_site"/>
</dbReference>
<keyword evidence="12" id="KW-0598">Phosphotransferase system</keyword>
<dbReference type="InterPro" id="IPR035895">
    <property type="entry name" value="HPr-like_sf"/>
</dbReference>
<dbReference type="InterPro" id="IPR006318">
    <property type="entry name" value="PTS_EI-like"/>
</dbReference>
<dbReference type="Gene3D" id="3.50.30.10">
    <property type="entry name" value="Phosphohistidine domain"/>
    <property type="match status" value="1"/>
</dbReference>
<evidence type="ECO:0000259" key="18">
    <source>
        <dbReference type="PROSITE" id="PS51350"/>
    </source>
</evidence>
<sequence>MTQAPPASIVHTNRVLLKAPLSGYLLPIEQVPDPVFAQKMVGDGISIDPTSQTLVSPCDGEVIQLHPSQHAVTIKTAEGLEVLMHLGLDTVTLRGEGFTPRVKEGDRVRSGDPLIDFDADFVGTHARSLLTQIVITNGDLVASLTPNTGFVSSGQDAILELTLASESVETTVTGGELITSEAIVVPNPTGLHARPAAVLASLAKKYQAKIRLKYGDQTANVRSVTGLMGLQVGNGATVYLQAEGPDAATAIAHLSEELRAGLGEEGAKPVAAPASISQSEGAKPAPRPRSEDPNIVLGVAASPGVAVGTISRVRQFEIQVEETGGTANDEKRKLDQAIAQAKLEVEALRAKVHGQGDPKKAAIFAAHQELLEDPELVDTSYRAIDKGKSAAFAWKQTYSAQAEVLAKLTNALLAERANDLRDVGGRVLRILTGVTTEVATYPANTILIAEDLTPSDMATLDRTQVIGFCTVAGGATSHVSILARSMDLPAIAGTEPRVLELTDGTAAILDGTKGKLRLNPSVEAMEQTRQRQARLKERRAVELATKDEPAITKDGHRIEVAANIGSLEDAQKGIQMGAEGVGLLRTEFVFMEASSAPTEAEQTQIYSDIAQALGDRPLIIRTLDVGGDKPLPYMPMPHEENPFLGERGIRMCFDRPELMRTQFRAILRSAQTGNVRVMFPMIVRTEEIQMAKAVMEEERQQLGVLPIPIGIMIEVPGAAVIADQLIREVDFFSIGTNDLTQYTLAMDRGHPKLAPYIDALNPSVLALIGMTARAANNAGKWAGVCGGVASDPQAVPLLIGLGIKELSCSIPAIPSVKAQIRALTLAECQRLAEQALQQPTAEAVRNLVPLEEE</sequence>
<dbReference type="EC" id="2.7.3.9" evidence="6"/>
<feature type="region of interest" description="Disordered" evidence="16">
    <location>
        <begin position="264"/>
        <end position="293"/>
    </location>
</feature>
<dbReference type="GO" id="GO:0046872">
    <property type="term" value="F:metal ion binding"/>
    <property type="evidence" value="ECO:0007669"/>
    <property type="project" value="UniProtKB-KW"/>
</dbReference>
<dbReference type="PROSITE" id="PS00742">
    <property type="entry name" value="PEP_ENZYMES_2"/>
    <property type="match status" value="1"/>
</dbReference>
<dbReference type="SUPFAM" id="SSF47831">
    <property type="entry name" value="Enzyme I of the PEP:sugar phosphotransferase system HPr-binding (sub)domain"/>
    <property type="match status" value="1"/>
</dbReference>
<evidence type="ECO:0000256" key="6">
    <source>
        <dbReference type="ARBA" id="ARBA00012232"/>
    </source>
</evidence>
<proteinExistence type="inferred from homology"/>
<dbReference type="SUPFAM" id="SSF55594">
    <property type="entry name" value="HPr-like"/>
    <property type="match status" value="1"/>
</dbReference>
<evidence type="ECO:0000256" key="10">
    <source>
        <dbReference type="ARBA" id="ARBA00022597"/>
    </source>
</evidence>
<reference evidence="19" key="1">
    <citation type="journal article" date="2020" name="mSystems">
        <title>Genome- and Community-Level Interaction Insights into Carbon Utilization and Element Cycling Functions of Hydrothermarchaeota in Hydrothermal Sediment.</title>
        <authorList>
            <person name="Zhou Z."/>
            <person name="Liu Y."/>
            <person name="Xu W."/>
            <person name="Pan J."/>
            <person name="Luo Z.H."/>
            <person name="Li M."/>
        </authorList>
    </citation>
    <scope>NUCLEOTIDE SEQUENCE [LARGE SCALE GENOMIC DNA]</scope>
    <source>
        <strain evidence="19">SpSt-418</strain>
    </source>
</reference>
<dbReference type="EMBL" id="DSRU01000197">
    <property type="protein sequence ID" value="HFM98735.1"/>
    <property type="molecule type" value="Genomic_DNA"/>
</dbReference>
<dbReference type="FunFam" id="2.70.70.10:FF:000001">
    <property type="entry name" value="PTS system glucose-specific IIA component"/>
    <property type="match status" value="1"/>
</dbReference>
<keyword evidence="9" id="KW-0963">Cytoplasm</keyword>
<dbReference type="InterPro" id="IPR036637">
    <property type="entry name" value="Phosphohistidine_dom_sf"/>
</dbReference>
<dbReference type="GO" id="GO:0009401">
    <property type="term" value="P:phosphoenolpyruvate-dependent sugar phosphotransferase system"/>
    <property type="evidence" value="ECO:0007669"/>
    <property type="project" value="UniProtKB-KW"/>
</dbReference>
<feature type="domain" description="HPr" evidence="18">
    <location>
        <begin position="178"/>
        <end position="265"/>
    </location>
</feature>
<keyword evidence="10" id="KW-0762">Sugar transport</keyword>
<dbReference type="SUPFAM" id="SSF51261">
    <property type="entry name" value="Duplicated hybrid motif"/>
    <property type="match status" value="1"/>
</dbReference>
<dbReference type="PANTHER" id="PTHR46244:SF6">
    <property type="entry name" value="PHOSPHOENOLPYRUVATE-PROTEIN PHOSPHOTRANSFERASE"/>
    <property type="match status" value="1"/>
</dbReference>
<dbReference type="Pfam" id="PF00358">
    <property type="entry name" value="PTS_EIIA_1"/>
    <property type="match status" value="1"/>
</dbReference>